<comment type="subcellular location">
    <subcellularLocation>
        <location evidence="1">Secreted</location>
    </subcellularLocation>
</comment>
<dbReference type="InterPro" id="IPR029034">
    <property type="entry name" value="Cystine-knot_cytokine"/>
</dbReference>
<evidence type="ECO:0000256" key="3">
    <source>
        <dbReference type="ARBA" id="ARBA00022525"/>
    </source>
</evidence>
<dbReference type="GO" id="GO:0030178">
    <property type="term" value="P:negative regulation of Wnt signaling pathway"/>
    <property type="evidence" value="ECO:0007669"/>
    <property type="project" value="TreeGrafter"/>
</dbReference>
<keyword evidence="6" id="KW-1015">Disulfide bond</keyword>
<keyword evidence="4" id="KW-0879">Wnt signaling pathway</keyword>
<comment type="similarity">
    <text evidence="2">Belongs to the sclerostin family.</text>
</comment>
<dbReference type="PANTHER" id="PTHR14903:SF6">
    <property type="entry name" value="CTCK DOMAIN-CONTAINING PROTEIN"/>
    <property type="match status" value="1"/>
</dbReference>
<evidence type="ECO:0000256" key="8">
    <source>
        <dbReference type="SAM" id="MobiDB-lite"/>
    </source>
</evidence>
<evidence type="ECO:0000256" key="7">
    <source>
        <dbReference type="ARBA" id="ARBA00023180"/>
    </source>
</evidence>
<keyword evidence="10" id="KW-1185">Reference proteome</keyword>
<reference evidence="9 10" key="1">
    <citation type="submission" date="2019-08" db="EMBL/GenBank/DDBJ databases">
        <authorList>
            <person name="Alioto T."/>
            <person name="Alioto T."/>
            <person name="Gomez Garrido J."/>
        </authorList>
    </citation>
    <scope>NUCLEOTIDE SEQUENCE [LARGE SCALE GENOMIC DNA]</scope>
</reference>
<organism evidence="9 10">
    <name type="scientific">Cinara cedri</name>
    <dbReference type="NCBI Taxonomy" id="506608"/>
    <lineage>
        <taxon>Eukaryota</taxon>
        <taxon>Metazoa</taxon>
        <taxon>Ecdysozoa</taxon>
        <taxon>Arthropoda</taxon>
        <taxon>Hexapoda</taxon>
        <taxon>Insecta</taxon>
        <taxon>Pterygota</taxon>
        <taxon>Neoptera</taxon>
        <taxon>Paraneoptera</taxon>
        <taxon>Hemiptera</taxon>
        <taxon>Sternorrhyncha</taxon>
        <taxon>Aphidomorpha</taxon>
        <taxon>Aphidoidea</taxon>
        <taxon>Aphididae</taxon>
        <taxon>Lachninae</taxon>
        <taxon>Cinara</taxon>
    </lineage>
</organism>
<evidence type="ECO:0000256" key="1">
    <source>
        <dbReference type="ARBA" id="ARBA00004613"/>
    </source>
</evidence>
<evidence type="ECO:0000256" key="2">
    <source>
        <dbReference type="ARBA" id="ARBA00007850"/>
    </source>
</evidence>
<feature type="region of interest" description="Disordered" evidence="8">
    <location>
        <begin position="478"/>
        <end position="508"/>
    </location>
</feature>
<sequence length="688" mass="77145">MWVQPRVRQEFGSVVCKRIMKWSILVLSSICIVCCALENSTKLDEVQYKNHKTTSRNGTQNLTYKHPRAYPALVYTDPSGINEFMTEPPKTVTESPMDVVRVFITPTAGKRKQDLQPVVTTTPTTVGSSSIVKTTTNWVTTKSVIASSLNQKDKKSLFITPVASSTSNGKIISDFRPTVIATDDDLKYNKSRSNGTAKIKNAPKTQSQVPSNLIYATTTITTKVSSVNASKPFTTVLVPKQMLDGNLAQRDYVQDDSFRPIVPPVFSYSKQSVDANNIENRRMSNVGQTSIISTPKLTEKQLSVSSYKVQEDYPSNDDYSADIYDSRSYNPTNNRRDRIDQIYVPPVNVERLETEKPISYQMKYEPPKQLQKVQHNTPKLEIKYGFAVPESSKHEKQYLANAQPITDQFREFYPATEVSPIKDVKSHPLYNSAGKYETRPSVHEMAGLSFELSTAVPHKEFPSYLKYSISPKESNGHGFRHKGFSSSHDWPSSKNYETESETDKPVDDVDAKDVLKSLLLDMLKSSKQQSEVKPRPSPGMHEIIDSYFKTNRPNVDLSLDNYNIETDMSCNLRSSKHITDGQCVTIKPVKEAVCADRCLVYSSASPVSGKTQRSTGEQVEALHCVDGDSKLVRVQLKCRDGNTLNNVIKVVINCHCKLHQIQPQMRSNIPKFQSGPSQDVMDIAAGNF</sequence>
<dbReference type="PANTHER" id="PTHR14903">
    <property type="entry name" value="SCLEROSTIN-RELATED"/>
    <property type="match status" value="1"/>
</dbReference>
<dbReference type="GO" id="GO:0030514">
    <property type="term" value="P:negative regulation of BMP signaling pathway"/>
    <property type="evidence" value="ECO:0007669"/>
    <property type="project" value="TreeGrafter"/>
</dbReference>
<keyword evidence="5" id="KW-0732">Signal</keyword>
<evidence type="ECO:0000313" key="9">
    <source>
        <dbReference type="EMBL" id="VVC36433.1"/>
    </source>
</evidence>
<evidence type="ECO:0000256" key="5">
    <source>
        <dbReference type="ARBA" id="ARBA00022729"/>
    </source>
</evidence>
<dbReference type="InterPro" id="IPR008835">
    <property type="entry name" value="Sclerostin/SOSTDC1"/>
</dbReference>
<proteinExistence type="inferred from homology"/>
<keyword evidence="7" id="KW-0325">Glycoprotein</keyword>
<dbReference type="GO" id="GO:0016055">
    <property type="term" value="P:Wnt signaling pathway"/>
    <property type="evidence" value="ECO:0007669"/>
    <property type="project" value="UniProtKB-KW"/>
</dbReference>
<keyword evidence="3" id="KW-0964">Secreted</keyword>
<dbReference type="OrthoDB" id="6624188at2759"/>
<dbReference type="GO" id="GO:0036122">
    <property type="term" value="F:BMP binding"/>
    <property type="evidence" value="ECO:0007669"/>
    <property type="project" value="TreeGrafter"/>
</dbReference>
<accession>A0A5E4N2D2</accession>
<dbReference type="Pfam" id="PF05463">
    <property type="entry name" value="Sclerostin"/>
    <property type="match status" value="1"/>
</dbReference>
<gene>
    <name evidence="9" type="ORF">CINCED_3A020430</name>
</gene>
<protein>
    <submittedName>
        <fullName evidence="9">Sclerostin/Sclerostin domain-containing protein 1,Cystine-knot cytokine</fullName>
    </submittedName>
</protein>
<feature type="compositionally biased region" description="Polar residues" evidence="8">
    <location>
        <begin position="484"/>
        <end position="495"/>
    </location>
</feature>
<dbReference type="EMBL" id="CABPRJ010001433">
    <property type="protein sequence ID" value="VVC36433.1"/>
    <property type="molecule type" value="Genomic_DNA"/>
</dbReference>
<dbReference type="Proteomes" id="UP000325440">
    <property type="component" value="Unassembled WGS sequence"/>
</dbReference>
<dbReference type="GO" id="GO:0005615">
    <property type="term" value="C:extracellular space"/>
    <property type="evidence" value="ECO:0007669"/>
    <property type="project" value="InterPro"/>
</dbReference>
<dbReference type="Gene3D" id="2.10.90.10">
    <property type="entry name" value="Cystine-knot cytokines"/>
    <property type="match status" value="1"/>
</dbReference>
<evidence type="ECO:0000256" key="6">
    <source>
        <dbReference type="ARBA" id="ARBA00023157"/>
    </source>
</evidence>
<dbReference type="AlphaFoldDB" id="A0A5E4N2D2"/>
<evidence type="ECO:0000256" key="4">
    <source>
        <dbReference type="ARBA" id="ARBA00022687"/>
    </source>
</evidence>
<name>A0A5E4N2D2_9HEMI</name>
<evidence type="ECO:0000313" key="10">
    <source>
        <dbReference type="Proteomes" id="UP000325440"/>
    </source>
</evidence>